<gene>
    <name evidence="7" type="ORF">AWJ20_2536</name>
</gene>
<feature type="region of interest" description="Disordered" evidence="5">
    <location>
        <begin position="626"/>
        <end position="669"/>
    </location>
</feature>
<dbReference type="Gene3D" id="2.60.40.10">
    <property type="entry name" value="Immunoglobulins"/>
    <property type="match status" value="1"/>
</dbReference>
<feature type="region of interest" description="Disordered" evidence="5">
    <location>
        <begin position="879"/>
        <end position="968"/>
    </location>
</feature>
<dbReference type="InterPro" id="IPR013783">
    <property type="entry name" value="Ig-like_fold"/>
</dbReference>
<dbReference type="InterPro" id="IPR014756">
    <property type="entry name" value="Ig_E-set"/>
</dbReference>
<dbReference type="EMBL" id="CP014503">
    <property type="protein sequence ID" value="ANB14921.1"/>
    <property type="molecule type" value="Genomic_DNA"/>
</dbReference>
<dbReference type="GO" id="GO:0016020">
    <property type="term" value="C:membrane"/>
    <property type="evidence" value="ECO:0007669"/>
    <property type="project" value="UniProtKB-SubCell"/>
</dbReference>
<feature type="compositionally biased region" description="Low complexity" evidence="5">
    <location>
        <begin position="879"/>
        <end position="929"/>
    </location>
</feature>
<keyword evidence="8" id="KW-1185">Reference proteome</keyword>
<keyword evidence="2 6" id="KW-0812">Transmembrane</keyword>
<reference evidence="7 8" key="1">
    <citation type="submission" date="2016-02" db="EMBL/GenBank/DDBJ databases">
        <title>Complete genome sequence and transcriptome regulation of the pentose utilising yeast Sugiyamaella lignohabitans.</title>
        <authorList>
            <person name="Bellasio M."/>
            <person name="Peymann A."/>
            <person name="Valli M."/>
            <person name="Sipitzky M."/>
            <person name="Graf A."/>
            <person name="Sauer M."/>
            <person name="Marx H."/>
            <person name="Mattanovich D."/>
        </authorList>
    </citation>
    <scope>NUCLEOTIDE SEQUENCE [LARGE SCALE GENOMIC DNA]</scope>
    <source>
        <strain evidence="7 8">CBS 10342</strain>
    </source>
</reference>
<protein>
    <submittedName>
        <fullName evidence="7">Uncharacterized protein</fullName>
    </submittedName>
</protein>
<dbReference type="AlphaFoldDB" id="A0A167F7T2"/>
<feature type="transmembrane region" description="Helical" evidence="6">
    <location>
        <begin position="141"/>
        <end position="160"/>
    </location>
</feature>
<feature type="region of interest" description="Disordered" evidence="5">
    <location>
        <begin position="543"/>
        <end position="583"/>
    </location>
</feature>
<evidence type="ECO:0000313" key="7">
    <source>
        <dbReference type="EMBL" id="ANB14921.1"/>
    </source>
</evidence>
<dbReference type="PANTHER" id="PTHR13377:SF3">
    <property type="entry name" value="TRANSMEMBRANE PROTEIN 115"/>
    <property type="match status" value="1"/>
</dbReference>
<dbReference type="Proteomes" id="UP000189580">
    <property type="component" value="Chromosome b"/>
</dbReference>
<feature type="region of interest" description="Disordered" evidence="5">
    <location>
        <begin position="495"/>
        <end position="524"/>
    </location>
</feature>
<feature type="compositionally biased region" description="Low complexity" evidence="5">
    <location>
        <begin position="632"/>
        <end position="665"/>
    </location>
</feature>
<evidence type="ECO:0000256" key="1">
    <source>
        <dbReference type="ARBA" id="ARBA00004141"/>
    </source>
</evidence>
<comment type="subcellular location">
    <subcellularLocation>
        <location evidence="1">Membrane</location>
        <topology evidence="1">Multi-pass membrane protein</topology>
    </subcellularLocation>
</comment>
<accession>A0A167F7T2</accession>
<evidence type="ECO:0000256" key="5">
    <source>
        <dbReference type="SAM" id="MobiDB-lite"/>
    </source>
</evidence>
<feature type="compositionally biased region" description="Basic residues" evidence="5">
    <location>
        <begin position="954"/>
        <end position="968"/>
    </location>
</feature>
<proteinExistence type="predicted"/>
<dbReference type="KEGG" id="slb:AWJ20_2536"/>
<dbReference type="GO" id="GO:0006890">
    <property type="term" value="P:retrograde vesicle-mediated transport, Golgi to endoplasmic reticulum"/>
    <property type="evidence" value="ECO:0007669"/>
    <property type="project" value="InterPro"/>
</dbReference>
<feature type="compositionally biased region" description="Low complexity" evidence="5">
    <location>
        <begin position="550"/>
        <end position="580"/>
    </location>
</feature>
<feature type="transmembrane region" description="Helical" evidence="6">
    <location>
        <begin position="180"/>
        <end position="197"/>
    </location>
</feature>
<feature type="region of interest" description="Disordered" evidence="5">
    <location>
        <begin position="697"/>
        <end position="823"/>
    </location>
</feature>
<feature type="transmembrane region" description="Helical" evidence="6">
    <location>
        <begin position="108"/>
        <end position="129"/>
    </location>
</feature>
<dbReference type="InterPro" id="IPR035952">
    <property type="entry name" value="Rhomboid-like_sf"/>
</dbReference>
<dbReference type="Pfam" id="PF08551">
    <property type="entry name" value="DUF1751"/>
    <property type="match status" value="1"/>
</dbReference>
<sequence>MKLSFPPFTRACVICFVSLSVGVLGLRYSLFDAVATRPADGEKAAPHPKMADISIPYITLVPGQSIVYPWVLLLSSFVEQSIAGFIITGLTLAFGGRYCERVWGSKHLAIFLAIQSVIPNLVCWISIYTSFVLSGRSNEGQLFQTVNGGIALQLGFLVAFKQLVPEHTIVLFKGLVKVQVKYLVMPVLVTYTIFGAVTGRVAPIVLCWNGFLVAWVYLRFYKVSYTESVLPLSSQTDQLDSQLHHQQLQPRTKIRGDASDTFALAKFFYPRPLTGLVASVSNLVFTALVSAKICTPFNDDEVEASNFQTRIRTRGTAGPAARSELDSDRRRALALRELGSRLEQSNPPLASPVAPSQPTLRLSSLNFFFFFWSPLDLTSADGNLYSITLHDLEAGKTYMYKYVIDGNWTTDSSKEIVRDSSNNENHSFTTAELAPSTAAVGGSSVPPETIAAASGASDVAGIPVDSKNIVREEPSISAPKDAYTPLDFKKEVPETSNIGSESVPTSSSATVGSSTLGTPAAQADDKASVLTLKSEEATSKLVGLDGQPISSTASVTSGPTSSSAAAPTSASGSASGSTGQTSGGISGAVVGGAALAAAGAAGLAAVGAKKAGEAKDTVVDSVKGKFNEDESSSTTPAPPTSAATATPPPASTASATSSGPSANSSELPAVSINPSKAIPKTVPKAVPGSVPVARTVAPTGSLGVPNSPPTNAQGVSAGSPGTSAAVPGGAPAITSAPVSAANTNGGSGQTSGAVAGATKTSPPAPQPGSRPAITTTTNTIPHETASKTIPGSFPGLAPSPSPDVAHNITAPPASGTATSGNNLYQTLDPQAKVQSATSPAVSAAGKAIATTTGAANSATVDATAAAAAAKAHITGAVETGSTTPAASPAISTGTTPAAAGTPSTSGAPASAGTTASSKPSTSSAASSSAREPLTSLRNKNSQQLSESTGSSSSSKRRSFLSKIFSRNK</sequence>
<name>A0A167F7T2_9ASCO</name>
<evidence type="ECO:0000256" key="3">
    <source>
        <dbReference type="ARBA" id="ARBA00022989"/>
    </source>
</evidence>
<dbReference type="OrthoDB" id="73612at2759"/>
<feature type="compositionally biased region" description="Low complexity" evidence="5">
    <location>
        <begin position="941"/>
        <end position="953"/>
    </location>
</feature>
<feature type="compositionally biased region" description="Polar residues" evidence="5">
    <location>
        <begin position="495"/>
        <end position="517"/>
    </location>
</feature>
<dbReference type="SMART" id="SM01160">
    <property type="entry name" value="DUF1751"/>
    <property type="match status" value="1"/>
</dbReference>
<evidence type="ECO:0000256" key="6">
    <source>
        <dbReference type="SAM" id="Phobius"/>
    </source>
</evidence>
<keyword evidence="3 6" id="KW-1133">Transmembrane helix</keyword>
<feature type="transmembrane region" description="Helical" evidence="6">
    <location>
        <begin position="70"/>
        <end position="96"/>
    </location>
</feature>
<dbReference type="SUPFAM" id="SSF144091">
    <property type="entry name" value="Rhomboid-like"/>
    <property type="match status" value="1"/>
</dbReference>
<dbReference type="RefSeq" id="XP_018737398.1">
    <property type="nucleotide sequence ID" value="XM_018879486.1"/>
</dbReference>
<dbReference type="PANTHER" id="PTHR13377">
    <property type="entry name" value="PLACENTAL PROTEIN 6"/>
    <property type="match status" value="1"/>
</dbReference>
<dbReference type="GeneID" id="30034458"/>
<feature type="compositionally biased region" description="Polar residues" evidence="5">
    <location>
        <begin position="709"/>
        <end position="722"/>
    </location>
</feature>
<evidence type="ECO:0000313" key="8">
    <source>
        <dbReference type="Proteomes" id="UP000189580"/>
    </source>
</evidence>
<evidence type="ECO:0000256" key="2">
    <source>
        <dbReference type="ARBA" id="ARBA00022692"/>
    </source>
</evidence>
<dbReference type="InterPro" id="IPR013861">
    <property type="entry name" value="TMEM115/Pdh1/Rbl19"/>
</dbReference>
<dbReference type="SUPFAM" id="SSF81296">
    <property type="entry name" value="E set domains"/>
    <property type="match status" value="1"/>
</dbReference>
<keyword evidence="4 6" id="KW-0472">Membrane</keyword>
<dbReference type="GO" id="GO:0005794">
    <property type="term" value="C:Golgi apparatus"/>
    <property type="evidence" value="ECO:0007669"/>
    <property type="project" value="TreeGrafter"/>
</dbReference>
<evidence type="ECO:0000256" key="4">
    <source>
        <dbReference type="ARBA" id="ARBA00023136"/>
    </source>
</evidence>
<organism evidence="7 8">
    <name type="scientific">Sugiyamaella lignohabitans</name>
    <dbReference type="NCBI Taxonomy" id="796027"/>
    <lineage>
        <taxon>Eukaryota</taxon>
        <taxon>Fungi</taxon>
        <taxon>Dikarya</taxon>
        <taxon>Ascomycota</taxon>
        <taxon>Saccharomycotina</taxon>
        <taxon>Dipodascomycetes</taxon>
        <taxon>Dipodascales</taxon>
        <taxon>Trichomonascaceae</taxon>
        <taxon>Sugiyamaella</taxon>
    </lineage>
</organism>
<dbReference type="CDD" id="cd02859">
    <property type="entry name" value="E_set_AMPKbeta_like_N"/>
    <property type="match status" value="1"/>
</dbReference>